<evidence type="ECO:0000313" key="6">
    <source>
        <dbReference type="Proteomes" id="UP000028091"/>
    </source>
</evidence>
<dbReference type="InterPro" id="IPR000780">
    <property type="entry name" value="CheR_MeTrfase"/>
</dbReference>
<keyword evidence="3" id="KW-0949">S-adenosyl-L-methionine</keyword>
<dbReference type="Proteomes" id="UP000028091">
    <property type="component" value="Unassembled WGS sequence"/>
</dbReference>
<evidence type="ECO:0000256" key="3">
    <source>
        <dbReference type="ARBA" id="ARBA00022691"/>
    </source>
</evidence>
<organism evidence="5 6">
    <name type="scientific">Bacillus zhangzhouensis</name>
    <dbReference type="NCBI Taxonomy" id="1178540"/>
    <lineage>
        <taxon>Bacteria</taxon>
        <taxon>Bacillati</taxon>
        <taxon>Bacillota</taxon>
        <taxon>Bacilli</taxon>
        <taxon>Bacillales</taxon>
        <taxon>Bacillaceae</taxon>
        <taxon>Bacillus</taxon>
    </lineage>
</organism>
<dbReference type="InterPro" id="IPR022642">
    <property type="entry name" value="CheR_C"/>
</dbReference>
<proteinExistence type="predicted"/>
<gene>
    <name evidence="5" type="ORF">BA70_13390</name>
</gene>
<dbReference type="eggNOG" id="COG1352">
    <property type="taxonomic scope" value="Bacteria"/>
</dbReference>
<dbReference type="PANTHER" id="PTHR24422">
    <property type="entry name" value="CHEMOTAXIS PROTEIN METHYLTRANSFERASE"/>
    <property type="match status" value="1"/>
</dbReference>
<evidence type="ECO:0000256" key="2">
    <source>
        <dbReference type="ARBA" id="ARBA00022679"/>
    </source>
</evidence>
<dbReference type="GO" id="GO:0008757">
    <property type="term" value="F:S-adenosylmethionine-dependent methyltransferase activity"/>
    <property type="evidence" value="ECO:0007669"/>
    <property type="project" value="InterPro"/>
</dbReference>
<dbReference type="PROSITE" id="PS50123">
    <property type="entry name" value="CHER"/>
    <property type="match status" value="1"/>
</dbReference>
<dbReference type="AlphaFoldDB" id="A0A081LDJ5"/>
<dbReference type="InterPro" id="IPR022641">
    <property type="entry name" value="CheR_N"/>
</dbReference>
<dbReference type="SUPFAM" id="SSF47757">
    <property type="entry name" value="Chemotaxis receptor methyltransferase CheR, N-terminal domain"/>
    <property type="match status" value="1"/>
</dbReference>
<comment type="caution">
    <text evidence="5">The sequence shown here is derived from an EMBL/GenBank/DDBJ whole genome shotgun (WGS) entry which is preliminary data.</text>
</comment>
<feature type="domain" description="CheR-type methyltransferase" evidence="4">
    <location>
        <begin position="1"/>
        <end position="259"/>
    </location>
</feature>
<keyword evidence="2" id="KW-0808">Transferase</keyword>
<evidence type="ECO:0000259" key="4">
    <source>
        <dbReference type="PROSITE" id="PS50123"/>
    </source>
</evidence>
<dbReference type="Pfam" id="PF03705">
    <property type="entry name" value="CheR_N"/>
    <property type="match status" value="1"/>
</dbReference>
<name>A0A081LDJ5_9BACI</name>
<evidence type="ECO:0000256" key="1">
    <source>
        <dbReference type="ARBA" id="ARBA00022603"/>
    </source>
</evidence>
<dbReference type="OrthoDB" id="9816309at2"/>
<dbReference type="Pfam" id="PF01739">
    <property type="entry name" value="CheR"/>
    <property type="match status" value="1"/>
</dbReference>
<dbReference type="SMART" id="SM00138">
    <property type="entry name" value="MeTrc"/>
    <property type="match status" value="1"/>
</dbReference>
<dbReference type="PANTHER" id="PTHR24422:SF19">
    <property type="entry name" value="CHEMOTAXIS PROTEIN METHYLTRANSFERASE"/>
    <property type="match status" value="1"/>
</dbReference>
<keyword evidence="1" id="KW-0489">Methyltransferase</keyword>
<dbReference type="EMBL" id="JOTP01000004">
    <property type="protein sequence ID" value="KEP27321.1"/>
    <property type="molecule type" value="Genomic_DNA"/>
</dbReference>
<dbReference type="InterPro" id="IPR050903">
    <property type="entry name" value="Bact_Chemotaxis_MeTrfase"/>
</dbReference>
<sequence length="259" mass="30491">MDQYQLFVGKWKKLTGVDLNLYKEAQMKRRLTSLYDKKGYKDFEAFAAALEKDRVLLDETMDRMTINVSEFYRNYQRWEVLEQKILPLLLKNSGNLKIWSAACSTGEEPYTLSMLLSSHPLVKDFQIIATDIDDKVLQSAQKGRYHERSLQEVPDQIKQKYFTKEDSSFYTVKDEIRKHIQFKKHNLLADPYEKQLDLIVCRNVLIYFTEEAKEEIYLKMSNSLKQKGVLFVGSTEQIFHPEKFGLTSADTFFYQKKGI</sequence>
<dbReference type="Gene3D" id="3.40.50.150">
    <property type="entry name" value="Vaccinia Virus protein VP39"/>
    <property type="match status" value="1"/>
</dbReference>
<dbReference type="RefSeq" id="WP_034318907.1">
    <property type="nucleotide sequence ID" value="NZ_JAVIKA010000003.1"/>
</dbReference>
<protein>
    <submittedName>
        <fullName evidence="5">Chemotaxis protein</fullName>
    </submittedName>
</protein>
<evidence type="ECO:0000313" key="5">
    <source>
        <dbReference type="EMBL" id="KEP27321.1"/>
    </source>
</evidence>
<keyword evidence="6" id="KW-1185">Reference proteome</keyword>
<reference evidence="5 6" key="1">
    <citation type="submission" date="2012-09" db="EMBL/GenBank/DDBJ databases">
        <title>Genome Sequence of Bacillus sp. DW5-4.</title>
        <authorList>
            <person name="Lai Q."/>
            <person name="Liu Y."/>
            <person name="Shao Z."/>
        </authorList>
    </citation>
    <scope>NUCLEOTIDE SEQUENCE [LARGE SCALE GENOMIC DNA]</scope>
    <source>
        <strain evidence="5 6">DW5-4</strain>
    </source>
</reference>
<dbReference type="InterPro" id="IPR029063">
    <property type="entry name" value="SAM-dependent_MTases_sf"/>
</dbReference>
<dbReference type="SUPFAM" id="SSF53335">
    <property type="entry name" value="S-adenosyl-L-methionine-dependent methyltransferases"/>
    <property type="match status" value="1"/>
</dbReference>
<dbReference type="GO" id="GO:0032259">
    <property type="term" value="P:methylation"/>
    <property type="evidence" value="ECO:0007669"/>
    <property type="project" value="UniProtKB-KW"/>
</dbReference>
<dbReference type="PRINTS" id="PR00996">
    <property type="entry name" value="CHERMTFRASE"/>
</dbReference>
<accession>A0A081LDJ5</accession>